<reference evidence="1" key="1">
    <citation type="submission" date="2017-02" db="UniProtKB">
        <authorList>
            <consortium name="WormBaseParasite"/>
        </authorList>
    </citation>
    <scope>IDENTIFICATION</scope>
</reference>
<evidence type="ECO:0000313" key="1">
    <source>
        <dbReference type="WBParaSite" id="HPLM_0002112301-mRNA-1"/>
    </source>
</evidence>
<accession>A0A0N4X9S8</accession>
<protein>
    <submittedName>
        <fullName evidence="1">Ovule protein</fullName>
    </submittedName>
</protein>
<name>A0A0N4X9S8_HAEPC</name>
<dbReference type="WBParaSite" id="HPLM_0002112301-mRNA-1">
    <property type="protein sequence ID" value="HPLM_0002112301-mRNA-1"/>
    <property type="gene ID" value="HPLM_0002112301"/>
</dbReference>
<sequence length="120" mass="14162">MNFIQMSTGEVLGTYLNSEIWMLLRFLFWCKHLRYDSNKWWEGNLKDIWVQFFEITFTKRNNWPEIQEVSNTHVYWSAWNEGDGRQCGGGLSPSLSTTFSTDVQGRQSATVDRKLNNRIT</sequence>
<proteinExistence type="predicted"/>
<dbReference type="AlphaFoldDB" id="A0A0N4X9S8"/>
<organism evidence="1">
    <name type="scientific">Haemonchus placei</name>
    <name type="common">Barber's pole worm</name>
    <dbReference type="NCBI Taxonomy" id="6290"/>
    <lineage>
        <taxon>Eukaryota</taxon>
        <taxon>Metazoa</taxon>
        <taxon>Ecdysozoa</taxon>
        <taxon>Nematoda</taxon>
        <taxon>Chromadorea</taxon>
        <taxon>Rhabditida</taxon>
        <taxon>Rhabditina</taxon>
        <taxon>Rhabditomorpha</taxon>
        <taxon>Strongyloidea</taxon>
        <taxon>Trichostrongylidae</taxon>
        <taxon>Haemonchus</taxon>
    </lineage>
</organism>